<evidence type="ECO:0000313" key="1">
    <source>
        <dbReference type="EMBL" id="MBP2435595.1"/>
    </source>
</evidence>
<dbReference type="Pfam" id="PF19673">
    <property type="entry name" value="DUF6176"/>
    <property type="match status" value="1"/>
</dbReference>
<evidence type="ECO:0000313" key="2">
    <source>
        <dbReference type="Proteomes" id="UP001519362"/>
    </source>
</evidence>
<dbReference type="RefSeq" id="WP_165132419.1">
    <property type="nucleotide sequence ID" value="NZ_CP049253.1"/>
</dbReference>
<organism evidence="1 2">
    <name type="scientific">Microbacterium amylolyticum</name>
    <dbReference type="NCBI Taxonomy" id="936337"/>
    <lineage>
        <taxon>Bacteria</taxon>
        <taxon>Bacillati</taxon>
        <taxon>Actinomycetota</taxon>
        <taxon>Actinomycetes</taxon>
        <taxon>Micrococcales</taxon>
        <taxon>Microbacteriaceae</taxon>
        <taxon>Microbacterium</taxon>
    </lineage>
</organism>
<gene>
    <name evidence="1" type="ORF">JOF34_000181</name>
</gene>
<accession>A0ABS4ZE92</accession>
<protein>
    <recommendedName>
        <fullName evidence="3">NIPSNAP domain-containing protein</fullName>
    </recommendedName>
</protein>
<evidence type="ECO:0008006" key="3">
    <source>
        <dbReference type="Google" id="ProtNLM"/>
    </source>
</evidence>
<sequence>MRVELTRFRVLPGTRAVVDEWMAFLQENYEAVLETLEPEQMYVETIFCEEIDGVDYLYWYSVQGEEEAQDVRHSSHWIDQKHVEYWQRCIDPDHPPTDLTPLITMLPTRIERAMRPLP</sequence>
<name>A0ABS4ZE92_9MICO</name>
<comment type="caution">
    <text evidence="1">The sequence shown here is derived from an EMBL/GenBank/DDBJ whole genome shotgun (WGS) entry which is preliminary data.</text>
</comment>
<dbReference type="EMBL" id="JAGIOL010000001">
    <property type="protein sequence ID" value="MBP2435595.1"/>
    <property type="molecule type" value="Genomic_DNA"/>
</dbReference>
<dbReference type="Proteomes" id="UP001519362">
    <property type="component" value="Unassembled WGS sequence"/>
</dbReference>
<dbReference type="InterPro" id="IPR046174">
    <property type="entry name" value="DUF6176"/>
</dbReference>
<reference evidence="1 2" key="1">
    <citation type="submission" date="2021-03" db="EMBL/GenBank/DDBJ databases">
        <title>Sequencing the genomes of 1000 actinobacteria strains.</title>
        <authorList>
            <person name="Klenk H.-P."/>
        </authorList>
    </citation>
    <scope>NUCLEOTIDE SEQUENCE [LARGE SCALE GENOMIC DNA]</scope>
    <source>
        <strain evidence="1 2">DSM 24221</strain>
    </source>
</reference>
<proteinExistence type="predicted"/>
<keyword evidence="2" id="KW-1185">Reference proteome</keyword>